<gene>
    <name evidence="2" type="ORF">Bccel_2704</name>
</gene>
<accession>A0A0L6JNS9</accession>
<dbReference type="STRING" id="398512.Bccel_2704"/>
<dbReference type="eggNOG" id="COG2911">
    <property type="taxonomic scope" value="Bacteria"/>
</dbReference>
<sequence precursor="true">MKSRNVISLVLGLLITFSVVSFQCFSVDGDKLIAHYKFDNDFKDSSGNSLDGEIKGDVPFSEGISGKCAQFGNGYIEVKDNDLLDFSSHFTASMWVKMSPNVDRSNWGGIRTLIIKKGNTYSPYYVALRDSKQGMGEFDGNDFNTTRVSSGKEMPLIGDKWCMLTLTFDNGSVSIYQDDKFIKSKVVEEKDKILNKTDGSLFIGNYDGATGREFYGMIDDLKIYNYALSATDVKTMYEDVMKSAAGVIELQINKSKMTVNDVEKEVDPGRNTSPVIVNNRTLVPIRSIIEAMGGTIAWDGNEGRVDITLKGKTIKLWIDKTESFVGAEKKKLDVAPAIIKERTMLPLRFVTENFGSTIEWNDTEKKITIRYTP</sequence>
<reference evidence="3" key="1">
    <citation type="submission" date="2015-07" db="EMBL/GenBank/DDBJ databases">
        <title>Near-Complete Genome Sequence of the Cellulolytic Bacterium Bacteroides (Pseudobacteroides) cellulosolvens ATCC 35603.</title>
        <authorList>
            <person name="Dassa B."/>
            <person name="Utturkar S.M."/>
            <person name="Klingeman D.M."/>
            <person name="Hurt R.A."/>
            <person name="Keller M."/>
            <person name="Xu J."/>
            <person name="Reddy Y.H.K."/>
            <person name="Borovok I."/>
            <person name="Grinberg I.R."/>
            <person name="Lamed R."/>
            <person name="Zhivin O."/>
            <person name="Bayer E.A."/>
            <person name="Brown S.D."/>
        </authorList>
    </citation>
    <scope>NUCLEOTIDE SEQUENCE [LARGE SCALE GENOMIC DNA]</scope>
    <source>
        <strain evidence="3">DSM 2933</strain>
    </source>
</reference>
<dbReference type="InterPro" id="IPR036582">
    <property type="entry name" value="Mao_N_sf"/>
</dbReference>
<evidence type="ECO:0000259" key="1">
    <source>
        <dbReference type="Pfam" id="PF07833"/>
    </source>
</evidence>
<feature type="domain" description="Copper amine oxidase-like N-terminal" evidence="1">
    <location>
        <begin position="272"/>
        <end position="369"/>
    </location>
</feature>
<dbReference type="Pfam" id="PF13385">
    <property type="entry name" value="Laminin_G_3"/>
    <property type="match status" value="1"/>
</dbReference>
<dbReference type="Gene3D" id="3.30.457.10">
    <property type="entry name" value="Copper amine oxidase-like, N-terminal domain"/>
    <property type="match status" value="1"/>
</dbReference>
<dbReference type="EMBL" id="LGTC01000001">
    <property type="protein sequence ID" value="KNY27433.1"/>
    <property type="molecule type" value="Genomic_DNA"/>
</dbReference>
<organism evidence="2 3">
    <name type="scientific">Pseudobacteroides cellulosolvens ATCC 35603 = DSM 2933</name>
    <dbReference type="NCBI Taxonomy" id="398512"/>
    <lineage>
        <taxon>Bacteria</taxon>
        <taxon>Bacillati</taxon>
        <taxon>Bacillota</taxon>
        <taxon>Clostridia</taxon>
        <taxon>Eubacteriales</taxon>
        <taxon>Oscillospiraceae</taxon>
        <taxon>Pseudobacteroides</taxon>
    </lineage>
</organism>
<dbReference type="InterPro" id="IPR013320">
    <property type="entry name" value="ConA-like_dom_sf"/>
</dbReference>
<protein>
    <submittedName>
        <fullName evidence="2">Copper amine oxidase-like domain-containing protein</fullName>
    </submittedName>
</protein>
<evidence type="ECO:0000313" key="2">
    <source>
        <dbReference type="EMBL" id="KNY27433.1"/>
    </source>
</evidence>
<dbReference type="AlphaFoldDB" id="A0A0L6JNS9"/>
<dbReference type="eggNOG" id="COG0607">
    <property type="taxonomic scope" value="Bacteria"/>
</dbReference>
<dbReference type="SUPFAM" id="SSF55383">
    <property type="entry name" value="Copper amine oxidase, domain N"/>
    <property type="match status" value="1"/>
</dbReference>
<keyword evidence="3" id="KW-1185">Reference proteome</keyword>
<dbReference type="InterPro" id="IPR012854">
    <property type="entry name" value="Cu_amine_oxidase-like_N"/>
</dbReference>
<proteinExistence type="predicted"/>
<dbReference type="OrthoDB" id="1957552at2"/>
<name>A0A0L6JNS9_9FIRM</name>
<dbReference type="Gene3D" id="2.60.120.200">
    <property type="match status" value="1"/>
</dbReference>
<evidence type="ECO:0000313" key="3">
    <source>
        <dbReference type="Proteomes" id="UP000036923"/>
    </source>
</evidence>
<dbReference type="Proteomes" id="UP000036923">
    <property type="component" value="Unassembled WGS sequence"/>
</dbReference>
<dbReference type="SUPFAM" id="SSF49899">
    <property type="entry name" value="Concanavalin A-like lectins/glucanases"/>
    <property type="match status" value="1"/>
</dbReference>
<comment type="caution">
    <text evidence="2">The sequence shown here is derived from an EMBL/GenBank/DDBJ whole genome shotgun (WGS) entry which is preliminary data.</text>
</comment>
<dbReference type="Pfam" id="PF07833">
    <property type="entry name" value="Cu_amine_oxidN1"/>
    <property type="match status" value="1"/>
</dbReference>
<dbReference type="RefSeq" id="WP_050753421.1">
    <property type="nucleotide sequence ID" value="NZ_JQKC01000025.1"/>
</dbReference>